<reference evidence="2 3" key="6">
    <citation type="journal article" date="1994" name="Mol. Microbiol.">
        <title>Activation of a vmp pseudogene in Borrelia hermsii: an alternate mechanism of antigenic variation during relapsing fever.</title>
        <authorList>
            <person name="Restrepo B.I."/>
            <person name="Carter C.J."/>
            <person name="Barbour A.G."/>
        </authorList>
    </citation>
    <scope>NUCLEOTIDE SEQUENCE [LARGE SCALE GENOMIC DNA]</scope>
    <source>
        <strain evidence="2 3">HS1</strain>
    </source>
</reference>
<reference evidence="2 3" key="4">
    <citation type="journal article" date="1991" name="Mol. Microbiol.">
        <title>Variable antigen genes of the relapsing fever agent Borrelia hermsii are activated by promoter addition.</title>
        <authorList>
            <person name="Barbour A.G."/>
            <person name="Burman N."/>
            <person name="Carter C.J."/>
            <person name="Kitten T."/>
            <person name="Bergstroem S."/>
        </authorList>
    </citation>
    <scope>NUCLEOTIDE SEQUENCE [LARGE SCALE GENOMIC DNA]</scope>
    <source>
        <strain evidence="2 3">HS1</strain>
    </source>
</reference>
<accession>A0ABM6ARK2</accession>
<reference evidence="2 3" key="5">
    <citation type="journal article" date="1992" name="Mol. Microbiol.">
        <title>Subtelomeric expression regions of Borrelia hermsii linear plasmids are highly polymorphic.</title>
        <authorList>
            <person name="Restrepo B.I."/>
            <person name="Kitten T."/>
            <person name="Carter C.J."/>
            <person name="Infante D."/>
            <person name="Barbour A.G."/>
        </authorList>
    </citation>
    <scope>NUCLEOTIDE SEQUENCE [LARGE SCALE GENOMIC DNA]</scope>
    <source>
        <strain evidence="2 3">HS1</strain>
    </source>
</reference>
<keyword evidence="2" id="KW-0614">Plasmid</keyword>
<organism evidence="2 3">
    <name type="scientific">Borrelia hermsii HS1</name>
    <dbReference type="NCBI Taxonomy" id="1867252"/>
    <lineage>
        <taxon>Bacteria</taxon>
        <taxon>Pseudomonadati</taxon>
        <taxon>Spirochaetota</taxon>
        <taxon>Spirochaetia</taxon>
        <taxon>Spirochaetales</taxon>
        <taxon>Borreliaceae</taxon>
        <taxon>Borrelia</taxon>
    </lineage>
</organism>
<dbReference type="Proteomes" id="UP000078430">
    <property type="component" value="Plasmid lpE27"/>
</dbReference>
<evidence type="ECO:0000256" key="1">
    <source>
        <dbReference type="SAM" id="Phobius"/>
    </source>
</evidence>
<reference evidence="2 3" key="2">
    <citation type="journal article" date="1990" name="Proc. Natl. Acad. Sci. U.S.A.">
        <title>Juxtaposition of expressed variable antigen genes with a conserved telomere in the bacterium Borrelia hermsii.</title>
        <authorList>
            <person name="Kitten T."/>
            <person name="Barbour A.G."/>
        </authorList>
    </citation>
    <scope>NUCLEOTIDE SEQUENCE [LARGE SCALE GENOMIC DNA]</scope>
    <source>
        <strain evidence="2 3">HS1</strain>
    </source>
</reference>
<dbReference type="EMBL" id="CP014871">
    <property type="protein sequence ID" value="ANA43895.1"/>
    <property type="molecule type" value="Genomic_DNA"/>
</dbReference>
<keyword evidence="1" id="KW-0472">Membrane</keyword>
<keyword evidence="3" id="KW-1185">Reference proteome</keyword>
<feature type="transmembrane region" description="Helical" evidence="1">
    <location>
        <begin position="51"/>
        <end position="71"/>
    </location>
</feature>
<gene>
    <name evidence="2" type="ORF">AXX13_E06</name>
</gene>
<geneLocation type="plasmid" evidence="2 3">
    <name>lpE27</name>
</geneLocation>
<evidence type="ECO:0000313" key="3">
    <source>
        <dbReference type="Proteomes" id="UP000078430"/>
    </source>
</evidence>
<reference evidence="2 3" key="8">
    <citation type="journal article" date="2006" name="Mol. Microbiol.">
        <title>Antigenic variation by Borrelia hermsii occurs through recombination between extragenic repetitive elements on linear plasmids.</title>
        <authorList>
            <person name="Dai Q."/>
            <person name="Restrepo B.I."/>
            <person name="Porcella S.F."/>
            <person name="Raffel S.J."/>
            <person name="Schwan T.G."/>
            <person name="Barbour A.G."/>
        </authorList>
    </citation>
    <scope>NUCLEOTIDE SEQUENCE [LARGE SCALE GENOMIC DNA]</scope>
    <source>
        <strain evidence="2 3">HS1</strain>
    </source>
</reference>
<name>A0ABM6ARK2_BORHE</name>
<reference evidence="2 3" key="9">
    <citation type="journal article" date="2016" name="Genome Announc.">
        <title>Chromosome and Plasmids of the Tick-Borne Relapsing Fever Agent Borrelia hermsii.</title>
        <authorList>
            <person name="Barbour A.G."/>
        </authorList>
    </citation>
    <scope>NUCLEOTIDE SEQUENCE [LARGE SCALE GENOMIC DNA]</scope>
    <source>
        <strain evidence="2 3">HS1</strain>
    </source>
</reference>
<keyword evidence="1" id="KW-0812">Transmembrane</keyword>
<keyword evidence="1" id="KW-1133">Transmembrane helix</keyword>
<evidence type="ECO:0000313" key="2">
    <source>
        <dbReference type="EMBL" id="ANA43895.1"/>
    </source>
</evidence>
<sequence>MHKVRQEYTIIEVIRAPYINITLIVARVFGNTNFILINFILYWSLYDYDFSIFRFICITIVIVHKTSFEILR</sequence>
<protein>
    <submittedName>
        <fullName evidence="2">Uncharacterized protein</fullName>
    </submittedName>
</protein>
<reference evidence="2 3" key="3">
    <citation type="journal article" date="1991" name="Infect. Immun.">
        <title>Tandem insertion sequence-like elements define the expression site for variable antigen genes of Borrelia hermsii.</title>
        <authorList>
            <person name="Barbour A.G."/>
            <person name="Carter C.J."/>
            <person name="Burman N."/>
            <person name="Freitag C.S."/>
            <person name="Garon C.F."/>
            <person name="Bergstrom S."/>
        </authorList>
    </citation>
    <scope>NUCLEOTIDE SEQUENCE [LARGE SCALE GENOMIC DNA]</scope>
    <source>
        <strain evidence="2 3">HS1</strain>
    </source>
</reference>
<reference evidence="2 3" key="1">
    <citation type="journal article" date="1990" name="Mol. Microbiol.">
        <title>The variable antigens Vmp7 and Vmp21 of the relapsing fever bacterium Borrelia hermsii are structurally analogous to the VSG proteins of the African trypanosome.</title>
        <authorList>
            <person name="Burman N."/>
            <person name="Bergstroem S."/>
            <person name="Restrepo B.I."/>
            <person name="Barbour A.G."/>
        </authorList>
    </citation>
    <scope>NUCLEOTIDE SEQUENCE [LARGE SCALE GENOMIC DNA]</scope>
    <source>
        <strain evidence="2 3">HS1</strain>
    </source>
</reference>
<proteinExistence type="predicted"/>
<feature type="transmembrane region" description="Helical" evidence="1">
    <location>
        <begin position="21"/>
        <end position="45"/>
    </location>
</feature>
<reference evidence="2 3" key="7">
    <citation type="journal article" date="1999" name="Mol. Microbiol.">
        <title>The extended promoters for two outer membrane lipoprotein genes of Borrelia spp. uniquely include a T-rich region.</title>
        <authorList>
            <person name="Sohaskey C.D."/>
            <person name="Zuckert W.R."/>
            <person name="Barbour A.G."/>
        </authorList>
    </citation>
    <scope>NUCLEOTIDE SEQUENCE [LARGE SCALE GENOMIC DNA]</scope>
    <source>
        <strain evidence="2 3">HS1</strain>
    </source>
</reference>